<name>A0A3P8AVF7_9TREM</name>
<reference evidence="1 2" key="1">
    <citation type="submission" date="2018-11" db="EMBL/GenBank/DDBJ databases">
        <authorList>
            <consortium name="Pathogen Informatics"/>
        </authorList>
    </citation>
    <scope>NUCLEOTIDE SEQUENCE [LARGE SCALE GENOMIC DNA]</scope>
    <source>
        <strain evidence="1 2">Zambia</strain>
    </source>
</reference>
<keyword evidence="2" id="KW-1185">Reference proteome</keyword>
<accession>A0A3P8AVF7</accession>
<organism evidence="1 2">
    <name type="scientific">Schistosoma margrebowiei</name>
    <dbReference type="NCBI Taxonomy" id="48269"/>
    <lineage>
        <taxon>Eukaryota</taxon>
        <taxon>Metazoa</taxon>
        <taxon>Spiralia</taxon>
        <taxon>Lophotrochozoa</taxon>
        <taxon>Platyhelminthes</taxon>
        <taxon>Trematoda</taxon>
        <taxon>Digenea</taxon>
        <taxon>Strigeidida</taxon>
        <taxon>Schistosomatoidea</taxon>
        <taxon>Schistosomatidae</taxon>
        <taxon>Schistosoma</taxon>
    </lineage>
</organism>
<sequence length="99" mass="11810">MGLVSWMYLHLRVDIHSWTRTWSAVESRTRVLSYLGIVSWMGQYIGVYVQTGTRTRYHSFQTPSLYLQELRNAGILIWKVTNRMRRSSWIPWLAIIQFS</sequence>
<evidence type="ECO:0000313" key="1">
    <source>
        <dbReference type="EMBL" id="VDO63702.1"/>
    </source>
</evidence>
<dbReference type="AlphaFoldDB" id="A0A3P8AVF7"/>
<proteinExistence type="predicted"/>
<protein>
    <submittedName>
        <fullName evidence="1">Uncharacterized protein</fullName>
    </submittedName>
</protein>
<gene>
    <name evidence="1" type="ORF">SMRZ_LOCUS4914</name>
</gene>
<dbReference type="EMBL" id="UZAI01001612">
    <property type="protein sequence ID" value="VDO63702.1"/>
    <property type="molecule type" value="Genomic_DNA"/>
</dbReference>
<dbReference type="Proteomes" id="UP000277204">
    <property type="component" value="Unassembled WGS sequence"/>
</dbReference>
<evidence type="ECO:0000313" key="2">
    <source>
        <dbReference type="Proteomes" id="UP000277204"/>
    </source>
</evidence>